<sequence length="162" mass="17708">MQFSFVFLAWTLSLAAGVLANPIFLPAGFNGGQPIVAPPRFGVVEAQSREVHDMMRRQLNPNCRYLAIGRRDPQSSDLPICPEPPLPTEHLNLFNNLFGQQQAAATSKRSPLDFSDLCFDNVVRRDGSYGLALKRCGAPQTVTFSNGQLHVGPAVARALMTL</sequence>
<gene>
    <name evidence="1" type="ORF">NM688_g3763</name>
</gene>
<keyword evidence="2" id="KW-1185">Reference proteome</keyword>
<accession>A0ACC1T575</accession>
<protein>
    <submittedName>
        <fullName evidence="1">Uncharacterized protein</fullName>
    </submittedName>
</protein>
<evidence type="ECO:0000313" key="2">
    <source>
        <dbReference type="Proteomes" id="UP001148662"/>
    </source>
</evidence>
<organism evidence="1 2">
    <name type="scientific">Phlebia brevispora</name>
    <dbReference type="NCBI Taxonomy" id="194682"/>
    <lineage>
        <taxon>Eukaryota</taxon>
        <taxon>Fungi</taxon>
        <taxon>Dikarya</taxon>
        <taxon>Basidiomycota</taxon>
        <taxon>Agaricomycotina</taxon>
        <taxon>Agaricomycetes</taxon>
        <taxon>Polyporales</taxon>
        <taxon>Meruliaceae</taxon>
        <taxon>Phlebia</taxon>
    </lineage>
</organism>
<comment type="caution">
    <text evidence="1">The sequence shown here is derived from an EMBL/GenBank/DDBJ whole genome shotgun (WGS) entry which is preliminary data.</text>
</comment>
<name>A0ACC1T575_9APHY</name>
<proteinExistence type="predicted"/>
<dbReference type="Proteomes" id="UP001148662">
    <property type="component" value="Unassembled WGS sequence"/>
</dbReference>
<evidence type="ECO:0000313" key="1">
    <source>
        <dbReference type="EMBL" id="KAJ3553163.1"/>
    </source>
</evidence>
<dbReference type="EMBL" id="JANHOG010000572">
    <property type="protein sequence ID" value="KAJ3553163.1"/>
    <property type="molecule type" value="Genomic_DNA"/>
</dbReference>
<reference evidence="1" key="1">
    <citation type="submission" date="2022-07" db="EMBL/GenBank/DDBJ databases">
        <title>Genome Sequence of Phlebia brevispora.</title>
        <authorList>
            <person name="Buettner E."/>
        </authorList>
    </citation>
    <scope>NUCLEOTIDE SEQUENCE</scope>
    <source>
        <strain evidence="1">MPL23</strain>
    </source>
</reference>